<dbReference type="RefSeq" id="XP_047739319.1">
    <property type="nucleotide sequence ID" value="XM_047883363.1"/>
</dbReference>
<dbReference type="PANTHER" id="PTHR24171:SF10">
    <property type="entry name" value="ANKYRIN REPEAT DOMAIN-CONTAINING PROTEIN 29-LIKE"/>
    <property type="match status" value="1"/>
</dbReference>
<dbReference type="SUPFAM" id="SSF48403">
    <property type="entry name" value="Ankyrin repeat"/>
    <property type="match status" value="1"/>
</dbReference>
<reference evidence="5" key="1">
    <citation type="submission" date="2025-08" db="UniProtKB">
        <authorList>
            <consortium name="RefSeq"/>
        </authorList>
    </citation>
    <scope>IDENTIFICATION</scope>
    <source>
        <tissue evidence="5">Whole organism</tissue>
    </source>
</reference>
<evidence type="ECO:0000256" key="2">
    <source>
        <dbReference type="ARBA" id="ARBA00023043"/>
    </source>
</evidence>
<dbReference type="InterPro" id="IPR002110">
    <property type="entry name" value="Ankyrin_rpt"/>
</dbReference>
<feature type="repeat" description="ANK" evidence="3">
    <location>
        <begin position="18"/>
        <end position="50"/>
    </location>
</feature>
<dbReference type="Proteomes" id="UP000694843">
    <property type="component" value="Unplaced"/>
</dbReference>
<dbReference type="PANTHER" id="PTHR24171">
    <property type="entry name" value="ANKYRIN REPEAT DOMAIN-CONTAINING PROTEIN 39-RELATED"/>
    <property type="match status" value="1"/>
</dbReference>
<dbReference type="PROSITE" id="PS50088">
    <property type="entry name" value="ANK_REPEAT"/>
    <property type="match status" value="1"/>
</dbReference>
<accession>A0A979FQD7</accession>
<organism evidence="4 5">
    <name type="scientific">Hyalella azteca</name>
    <name type="common">Amphipod</name>
    <dbReference type="NCBI Taxonomy" id="294128"/>
    <lineage>
        <taxon>Eukaryota</taxon>
        <taxon>Metazoa</taxon>
        <taxon>Ecdysozoa</taxon>
        <taxon>Arthropoda</taxon>
        <taxon>Crustacea</taxon>
        <taxon>Multicrustacea</taxon>
        <taxon>Malacostraca</taxon>
        <taxon>Eumalacostraca</taxon>
        <taxon>Peracarida</taxon>
        <taxon>Amphipoda</taxon>
        <taxon>Senticaudata</taxon>
        <taxon>Talitrida</taxon>
        <taxon>Talitroidea</taxon>
        <taxon>Hyalellidae</taxon>
        <taxon>Hyalella</taxon>
    </lineage>
</organism>
<evidence type="ECO:0000256" key="1">
    <source>
        <dbReference type="ARBA" id="ARBA00022737"/>
    </source>
</evidence>
<evidence type="ECO:0000313" key="4">
    <source>
        <dbReference type="Proteomes" id="UP000694843"/>
    </source>
</evidence>
<keyword evidence="4" id="KW-1185">Reference proteome</keyword>
<dbReference type="OrthoDB" id="10038298at2759"/>
<dbReference type="Pfam" id="PF13857">
    <property type="entry name" value="Ank_5"/>
    <property type="match status" value="1"/>
</dbReference>
<evidence type="ECO:0000256" key="3">
    <source>
        <dbReference type="PROSITE-ProRule" id="PRU00023"/>
    </source>
</evidence>
<dbReference type="Gene3D" id="1.25.40.20">
    <property type="entry name" value="Ankyrin repeat-containing domain"/>
    <property type="match status" value="1"/>
</dbReference>
<dbReference type="SMART" id="SM00248">
    <property type="entry name" value="ANK"/>
    <property type="match status" value="1"/>
</dbReference>
<sequence length="84" mass="9105">MTEQLCEAGADIQAFNVRQDSALHVAASGGHVDVLLCLLDHRANLMARNRYGATPWDAAQESGTANARICADILYTRHCLLHDG</sequence>
<evidence type="ECO:0000313" key="5">
    <source>
        <dbReference type="RefSeq" id="XP_047739319.1"/>
    </source>
</evidence>
<proteinExistence type="predicted"/>
<protein>
    <submittedName>
        <fullName evidence="5">Ankyrin repeat domain-containing protein 1-like</fullName>
    </submittedName>
</protein>
<keyword evidence="1" id="KW-0677">Repeat</keyword>
<dbReference type="AlphaFoldDB" id="A0A979FQD7"/>
<name>A0A979FQD7_HYAAZ</name>
<dbReference type="GeneID" id="108682743"/>
<dbReference type="KEGG" id="hazt:108682743"/>
<dbReference type="InterPro" id="IPR036770">
    <property type="entry name" value="Ankyrin_rpt-contain_sf"/>
</dbReference>
<gene>
    <name evidence="5" type="primary">LOC108682743</name>
</gene>
<keyword evidence="2 3" id="KW-0040">ANK repeat</keyword>
<dbReference type="PROSITE" id="PS50297">
    <property type="entry name" value="ANK_REP_REGION"/>
    <property type="match status" value="1"/>
</dbReference>